<dbReference type="CDD" id="cd06100">
    <property type="entry name" value="CCL_ACL-C"/>
    <property type="match status" value="1"/>
</dbReference>
<evidence type="ECO:0000313" key="5">
    <source>
        <dbReference type="EMBL" id="VCU68381.1"/>
    </source>
</evidence>
<dbReference type="AlphaFoldDB" id="A0A3P4AXV0"/>
<evidence type="ECO:0000256" key="2">
    <source>
        <dbReference type="ARBA" id="ARBA00010566"/>
    </source>
</evidence>
<keyword evidence="6" id="KW-1185">Reference proteome</keyword>
<proteinExistence type="inferred from homology"/>
<comment type="pathway">
    <text evidence="1">Carbohydrate metabolism; tricarboxylic acid cycle; isocitrate from oxaloacetate: step 1/2.</text>
</comment>
<dbReference type="UniPathway" id="UPA00223">
    <property type="reaction ID" value="UER00717"/>
</dbReference>
<organism evidence="5 6">
    <name type="scientific">Pigmentiphaga humi</name>
    <dbReference type="NCBI Taxonomy" id="2478468"/>
    <lineage>
        <taxon>Bacteria</taxon>
        <taxon>Pseudomonadati</taxon>
        <taxon>Pseudomonadota</taxon>
        <taxon>Betaproteobacteria</taxon>
        <taxon>Burkholderiales</taxon>
        <taxon>Alcaligenaceae</taxon>
        <taxon>Pigmentiphaga</taxon>
    </lineage>
</organism>
<dbReference type="GO" id="GO:0005975">
    <property type="term" value="P:carbohydrate metabolic process"/>
    <property type="evidence" value="ECO:0007669"/>
    <property type="project" value="TreeGrafter"/>
</dbReference>
<evidence type="ECO:0000313" key="6">
    <source>
        <dbReference type="Proteomes" id="UP000277294"/>
    </source>
</evidence>
<protein>
    <recommendedName>
        <fullName evidence="3">citrate synthase (unknown stereospecificity)</fullName>
        <ecNumber evidence="3">2.3.3.16</ecNumber>
    </recommendedName>
</protein>
<dbReference type="InterPro" id="IPR002020">
    <property type="entry name" value="Citrate_synthase"/>
</dbReference>
<dbReference type="InterPro" id="IPR016142">
    <property type="entry name" value="Citrate_synth-like_lrg_a-sub"/>
</dbReference>
<dbReference type="Gene3D" id="1.10.230.10">
    <property type="entry name" value="Cytochrome P450-Terp, domain 2"/>
    <property type="match status" value="1"/>
</dbReference>
<dbReference type="PANTHER" id="PTHR11739">
    <property type="entry name" value="CITRATE SYNTHASE"/>
    <property type="match status" value="1"/>
</dbReference>
<accession>A0A3P4AXV0</accession>
<evidence type="ECO:0000256" key="1">
    <source>
        <dbReference type="ARBA" id="ARBA00004751"/>
    </source>
</evidence>
<keyword evidence="4 5" id="KW-0808">Transferase</keyword>
<dbReference type="GO" id="GO:0006099">
    <property type="term" value="P:tricarboxylic acid cycle"/>
    <property type="evidence" value="ECO:0007669"/>
    <property type="project" value="UniProtKB-UniPathway"/>
</dbReference>
<name>A0A3P4AXV0_9BURK</name>
<dbReference type="GO" id="GO:0036440">
    <property type="term" value="F:citrate synthase activity"/>
    <property type="evidence" value="ECO:0007669"/>
    <property type="project" value="UniProtKB-EC"/>
</dbReference>
<dbReference type="SUPFAM" id="SSF48256">
    <property type="entry name" value="Citrate synthase"/>
    <property type="match status" value="1"/>
</dbReference>
<dbReference type="NCBIfam" id="NF004868">
    <property type="entry name" value="PRK06224.1-5"/>
    <property type="match status" value="1"/>
</dbReference>
<dbReference type="GO" id="GO:0005829">
    <property type="term" value="C:cytosol"/>
    <property type="evidence" value="ECO:0007669"/>
    <property type="project" value="TreeGrafter"/>
</dbReference>
<dbReference type="EC" id="2.3.3.16" evidence="3"/>
<comment type="similarity">
    <text evidence="2">Belongs to the citrate synthase family.</text>
</comment>
<gene>
    <name evidence="5" type="primary">citZ_1</name>
    <name evidence="5" type="ORF">PIGHUM_00432</name>
</gene>
<dbReference type="Gene3D" id="1.10.580.10">
    <property type="entry name" value="Citrate Synthase, domain 1"/>
    <property type="match status" value="1"/>
</dbReference>
<dbReference type="Pfam" id="PF00285">
    <property type="entry name" value="Citrate_synt"/>
    <property type="match status" value="1"/>
</dbReference>
<dbReference type="PANTHER" id="PTHR11739:SF4">
    <property type="entry name" value="CITRATE SYNTHASE, PEROXISOMAL"/>
    <property type="match status" value="1"/>
</dbReference>
<dbReference type="EMBL" id="UWPJ01000005">
    <property type="protein sequence ID" value="VCU68381.1"/>
    <property type="molecule type" value="Genomic_DNA"/>
</dbReference>
<keyword evidence="5" id="KW-0012">Acyltransferase</keyword>
<reference evidence="5 6" key="1">
    <citation type="submission" date="2018-10" db="EMBL/GenBank/DDBJ databases">
        <authorList>
            <person name="Criscuolo A."/>
        </authorList>
    </citation>
    <scope>NUCLEOTIDE SEQUENCE [LARGE SCALE GENOMIC DNA]</scope>
    <source>
        <strain evidence="5">DnA1</strain>
    </source>
</reference>
<evidence type="ECO:0000256" key="3">
    <source>
        <dbReference type="ARBA" id="ARBA00012972"/>
    </source>
</evidence>
<dbReference type="InterPro" id="IPR016143">
    <property type="entry name" value="Citrate_synth-like_sm_a-sub"/>
</dbReference>
<sequence>MIRSKVCTLDGDDIYIRGHDLLDLTEERDYVDVFCLQAFGEFPSPPMKRMVNALLVSVADHGLTPSVMAARFTLYGSPEAMQGAVAAGLLGGGDRLLGTISTAAEMLQAAARGLEEWTDDDIAHAAAKLVTQYRESKKRIPGIGHMIHVNGDPRSTRMFNIAKSCGYYGNYCKLAIAVAEEASRQTGRFMPLNAPGAKAGIILDMGLPPSAGRAFNLLGRTGGLLAHVLEEQQEPIAADAWKMLRDAAAQADGA</sequence>
<evidence type="ECO:0000256" key="4">
    <source>
        <dbReference type="ARBA" id="ARBA00022679"/>
    </source>
</evidence>
<dbReference type="OrthoDB" id="3284791at2"/>
<dbReference type="Proteomes" id="UP000277294">
    <property type="component" value="Unassembled WGS sequence"/>
</dbReference>
<dbReference type="InterPro" id="IPR036969">
    <property type="entry name" value="Citrate_synthase_sf"/>
</dbReference>